<feature type="domain" description="HTH tetR-type" evidence="5">
    <location>
        <begin position="21"/>
        <end position="81"/>
    </location>
</feature>
<name>A0A7W4I8Z2_GLUDI</name>
<evidence type="ECO:0000256" key="2">
    <source>
        <dbReference type="ARBA" id="ARBA00023125"/>
    </source>
</evidence>
<proteinExistence type="predicted"/>
<dbReference type="Pfam" id="PF00440">
    <property type="entry name" value="TetR_N"/>
    <property type="match status" value="1"/>
</dbReference>
<dbReference type="SUPFAM" id="SSF46689">
    <property type="entry name" value="Homeodomain-like"/>
    <property type="match status" value="1"/>
</dbReference>
<dbReference type="PANTHER" id="PTHR47506">
    <property type="entry name" value="TRANSCRIPTIONAL REGULATORY PROTEIN"/>
    <property type="match status" value="1"/>
</dbReference>
<dbReference type="InterPro" id="IPR009057">
    <property type="entry name" value="Homeodomain-like_sf"/>
</dbReference>
<dbReference type="AlphaFoldDB" id="A0A7W4I8Z2"/>
<dbReference type="InterPro" id="IPR011075">
    <property type="entry name" value="TetR_C"/>
</dbReference>
<evidence type="ECO:0000256" key="4">
    <source>
        <dbReference type="PROSITE-ProRule" id="PRU00335"/>
    </source>
</evidence>
<dbReference type="Proteomes" id="UP000550787">
    <property type="component" value="Unassembled WGS sequence"/>
</dbReference>
<dbReference type="PROSITE" id="PS50977">
    <property type="entry name" value="HTH_TETR_2"/>
    <property type="match status" value="1"/>
</dbReference>
<keyword evidence="3" id="KW-0804">Transcription</keyword>
<dbReference type="Gene3D" id="1.10.357.10">
    <property type="entry name" value="Tetracycline Repressor, domain 2"/>
    <property type="match status" value="1"/>
</dbReference>
<accession>A0A7W4I8Z2</accession>
<dbReference type="InterPro" id="IPR001647">
    <property type="entry name" value="HTH_TetR"/>
</dbReference>
<dbReference type="PANTHER" id="PTHR47506:SF6">
    <property type="entry name" value="HTH-TYPE TRANSCRIPTIONAL REPRESSOR NEMR"/>
    <property type="match status" value="1"/>
</dbReference>
<organism evidence="6 7">
    <name type="scientific">Gluconacetobacter diazotrophicus</name>
    <name type="common">Acetobacter diazotrophicus</name>
    <dbReference type="NCBI Taxonomy" id="33996"/>
    <lineage>
        <taxon>Bacteria</taxon>
        <taxon>Pseudomonadati</taxon>
        <taxon>Pseudomonadota</taxon>
        <taxon>Alphaproteobacteria</taxon>
        <taxon>Acetobacterales</taxon>
        <taxon>Acetobacteraceae</taxon>
        <taxon>Gluconacetobacter</taxon>
    </lineage>
</organism>
<dbReference type="GO" id="GO:0003677">
    <property type="term" value="F:DNA binding"/>
    <property type="evidence" value="ECO:0007669"/>
    <property type="project" value="UniProtKB-UniRule"/>
</dbReference>
<protein>
    <submittedName>
        <fullName evidence="6">TetR family transcriptional regulator</fullName>
    </submittedName>
</protein>
<dbReference type="EMBL" id="JABEQG010000089">
    <property type="protein sequence ID" value="MBB2158431.1"/>
    <property type="molecule type" value="Genomic_DNA"/>
</dbReference>
<reference evidence="6 7" key="1">
    <citation type="submission" date="2020-04" db="EMBL/GenBank/DDBJ databases">
        <title>Description of novel Gluconacetobacter.</title>
        <authorList>
            <person name="Sombolestani A."/>
        </authorList>
    </citation>
    <scope>NUCLEOTIDE SEQUENCE [LARGE SCALE GENOMIC DNA]</scope>
    <source>
        <strain evidence="6 7">LMG 7603</strain>
    </source>
</reference>
<dbReference type="SUPFAM" id="SSF48498">
    <property type="entry name" value="Tetracyclin repressor-like, C-terminal domain"/>
    <property type="match status" value="1"/>
</dbReference>
<evidence type="ECO:0000313" key="6">
    <source>
        <dbReference type="EMBL" id="MBB2158431.1"/>
    </source>
</evidence>
<keyword evidence="1" id="KW-0805">Transcription regulation</keyword>
<sequence length="204" mass="22722">MDADPIPRRRGRPPKLADDYGQTRDRLIRAGVVALTEQGFAATGLEGLLRGAGVPKGSFYYYFDSKEAFGLILIETYAAYFNAKLDRWLTDRQVAPLDRLRNFVADATAGMARHDFRRGCLVGNLGQDLAILPDAYRQALRDVLKGWETRLVACLEEWGSPTAAAQAAFFWTGWEGAVLRARLERGPQPLTLFLDGFLALIEAR</sequence>
<gene>
    <name evidence="6" type="ORF">HLH33_19420</name>
</gene>
<feature type="DNA-binding region" description="H-T-H motif" evidence="4">
    <location>
        <begin position="44"/>
        <end position="63"/>
    </location>
</feature>
<evidence type="ECO:0000256" key="1">
    <source>
        <dbReference type="ARBA" id="ARBA00023015"/>
    </source>
</evidence>
<keyword evidence="2 4" id="KW-0238">DNA-binding</keyword>
<evidence type="ECO:0000259" key="5">
    <source>
        <dbReference type="PROSITE" id="PS50977"/>
    </source>
</evidence>
<evidence type="ECO:0000313" key="7">
    <source>
        <dbReference type="Proteomes" id="UP000550787"/>
    </source>
</evidence>
<dbReference type="Pfam" id="PF16925">
    <property type="entry name" value="TetR_C_13"/>
    <property type="match status" value="1"/>
</dbReference>
<evidence type="ECO:0000256" key="3">
    <source>
        <dbReference type="ARBA" id="ARBA00023163"/>
    </source>
</evidence>
<dbReference type="InterPro" id="IPR036271">
    <property type="entry name" value="Tet_transcr_reg_TetR-rel_C_sf"/>
</dbReference>
<dbReference type="PRINTS" id="PR00455">
    <property type="entry name" value="HTHTETR"/>
</dbReference>
<comment type="caution">
    <text evidence="6">The sequence shown here is derived from an EMBL/GenBank/DDBJ whole genome shotgun (WGS) entry which is preliminary data.</text>
</comment>